<evidence type="ECO:0000256" key="2">
    <source>
        <dbReference type="ARBA" id="ARBA00022771"/>
    </source>
</evidence>
<dbReference type="OrthoDB" id="44867at2759"/>
<keyword evidence="2" id="KW-0863">Zinc-finger</keyword>
<dbReference type="PANTHER" id="PTHR11477:SF0">
    <property type="entry name" value="IP08861P-RELATED"/>
    <property type="match status" value="1"/>
</dbReference>
<dbReference type="GO" id="GO:0008270">
    <property type="term" value="F:zinc ion binding"/>
    <property type="evidence" value="ECO:0007669"/>
    <property type="project" value="UniProtKB-KW"/>
</dbReference>
<keyword evidence="1" id="KW-0479">Metal-binding</keyword>
<dbReference type="GO" id="GO:0006362">
    <property type="term" value="P:transcription elongation by RNA polymerase I"/>
    <property type="evidence" value="ECO:0007669"/>
    <property type="project" value="TreeGrafter"/>
</dbReference>
<dbReference type="AlphaFoldDB" id="A0A397VQX1"/>
<dbReference type="PANTHER" id="PTHR11477">
    <property type="entry name" value="TRANSCRIPTION FACTOR S-II ZINC FINGER DOMAIN-CONTAINING PROTEIN"/>
    <property type="match status" value="1"/>
</dbReference>
<dbReference type="Gene3D" id="1.10.472.30">
    <property type="entry name" value="Transcription elongation factor S-II, central domain"/>
    <property type="match status" value="1"/>
</dbReference>
<evidence type="ECO:0000313" key="7">
    <source>
        <dbReference type="EMBL" id="RIB24920.1"/>
    </source>
</evidence>
<dbReference type="PROSITE" id="PS51321">
    <property type="entry name" value="TFIIS_CENTRAL"/>
    <property type="match status" value="1"/>
</dbReference>
<protein>
    <submittedName>
        <fullName evidence="7">Transcription factor S-II, central domain-containing protein</fullName>
    </submittedName>
</protein>
<feature type="region of interest" description="Disordered" evidence="5">
    <location>
        <begin position="128"/>
        <end position="162"/>
    </location>
</feature>
<dbReference type="GO" id="GO:0006368">
    <property type="term" value="P:transcription elongation by RNA polymerase II"/>
    <property type="evidence" value="ECO:0007669"/>
    <property type="project" value="TreeGrafter"/>
</dbReference>
<organism evidence="7 8">
    <name type="scientific">Gigaspora rosea</name>
    <dbReference type="NCBI Taxonomy" id="44941"/>
    <lineage>
        <taxon>Eukaryota</taxon>
        <taxon>Fungi</taxon>
        <taxon>Fungi incertae sedis</taxon>
        <taxon>Mucoromycota</taxon>
        <taxon>Glomeromycotina</taxon>
        <taxon>Glomeromycetes</taxon>
        <taxon>Diversisporales</taxon>
        <taxon>Gigasporaceae</taxon>
        <taxon>Gigaspora</taxon>
    </lineage>
</organism>
<evidence type="ECO:0000256" key="4">
    <source>
        <dbReference type="ARBA" id="ARBA00023242"/>
    </source>
</evidence>
<dbReference type="GO" id="GO:0031564">
    <property type="term" value="P:transcription antitermination"/>
    <property type="evidence" value="ECO:0007669"/>
    <property type="project" value="TreeGrafter"/>
</dbReference>
<feature type="domain" description="TFIIS central" evidence="6">
    <location>
        <begin position="11"/>
        <end position="129"/>
    </location>
</feature>
<dbReference type="InterPro" id="IPR036575">
    <property type="entry name" value="TFIIS_cen_dom_sf"/>
</dbReference>
<evidence type="ECO:0000256" key="3">
    <source>
        <dbReference type="ARBA" id="ARBA00022833"/>
    </source>
</evidence>
<dbReference type="SUPFAM" id="SSF46942">
    <property type="entry name" value="Elongation factor TFIIS domain 2"/>
    <property type="match status" value="1"/>
</dbReference>
<evidence type="ECO:0000313" key="8">
    <source>
        <dbReference type="Proteomes" id="UP000266673"/>
    </source>
</evidence>
<gene>
    <name evidence="7" type="ORF">C2G38_2167334</name>
</gene>
<evidence type="ECO:0000259" key="6">
    <source>
        <dbReference type="PROSITE" id="PS51321"/>
    </source>
</evidence>
<keyword evidence="8" id="KW-1185">Reference proteome</keyword>
<comment type="caution">
    <text evidence="7">The sequence shown here is derived from an EMBL/GenBank/DDBJ whole genome shotgun (WGS) entry which is preliminary data.</text>
</comment>
<proteinExistence type="predicted"/>
<name>A0A397VQX1_9GLOM</name>
<sequence>MPVQVATGDKFRDNCIKLLHKALVGSSQCSEEEDQRLAEVARHVEQCMYRDCNFQVNKHYKDIARSKIWNLKDSKNPELRENVISGNIGAEEFAKMDSEAMASKERKRQNSIIRKNSLANSIAIVDLKPIPMDDPDPTERKTTFNDRAGNRIWSGSDMDTST</sequence>
<evidence type="ECO:0000256" key="1">
    <source>
        <dbReference type="ARBA" id="ARBA00022723"/>
    </source>
</evidence>
<dbReference type="STRING" id="44941.A0A397VQX1"/>
<dbReference type="Proteomes" id="UP000266673">
    <property type="component" value="Unassembled WGS sequence"/>
</dbReference>
<keyword evidence="3" id="KW-0862">Zinc</keyword>
<evidence type="ECO:0000256" key="5">
    <source>
        <dbReference type="SAM" id="MobiDB-lite"/>
    </source>
</evidence>
<dbReference type="Pfam" id="PF07500">
    <property type="entry name" value="TFIIS_M"/>
    <property type="match status" value="1"/>
</dbReference>
<accession>A0A397VQX1</accession>
<dbReference type="EMBL" id="QKWP01000196">
    <property type="protein sequence ID" value="RIB24920.1"/>
    <property type="molecule type" value="Genomic_DNA"/>
</dbReference>
<dbReference type="InterPro" id="IPR003618">
    <property type="entry name" value="TFIIS_cen_dom"/>
</dbReference>
<dbReference type="SMART" id="SM00510">
    <property type="entry name" value="TFS2M"/>
    <property type="match status" value="1"/>
</dbReference>
<keyword evidence="4" id="KW-0539">Nucleus</keyword>
<dbReference type="GO" id="GO:0031440">
    <property type="term" value="P:regulation of mRNA 3'-end processing"/>
    <property type="evidence" value="ECO:0007669"/>
    <property type="project" value="TreeGrafter"/>
</dbReference>
<reference evidence="7 8" key="1">
    <citation type="submission" date="2018-06" db="EMBL/GenBank/DDBJ databases">
        <title>Comparative genomics reveals the genomic features of Rhizophagus irregularis, R. cerebriforme, R. diaphanum and Gigaspora rosea, and their symbiotic lifestyle signature.</title>
        <authorList>
            <person name="Morin E."/>
            <person name="San Clemente H."/>
            <person name="Chen E.C.H."/>
            <person name="De La Providencia I."/>
            <person name="Hainaut M."/>
            <person name="Kuo A."/>
            <person name="Kohler A."/>
            <person name="Murat C."/>
            <person name="Tang N."/>
            <person name="Roy S."/>
            <person name="Loubradou J."/>
            <person name="Henrissat B."/>
            <person name="Grigoriev I.V."/>
            <person name="Corradi N."/>
            <person name="Roux C."/>
            <person name="Martin F.M."/>
        </authorList>
    </citation>
    <scope>NUCLEOTIDE SEQUENCE [LARGE SCALE GENOMIC DNA]</scope>
    <source>
        <strain evidence="7 8">DAOM 194757</strain>
    </source>
</reference>
<dbReference type="GO" id="GO:0005634">
    <property type="term" value="C:nucleus"/>
    <property type="evidence" value="ECO:0007669"/>
    <property type="project" value="TreeGrafter"/>
</dbReference>